<protein>
    <submittedName>
        <fullName evidence="2">NADH dehydrogenase subunit 6</fullName>
    </submittedName>
</protein>
<keyword evidence="1" id="KW-1133">Transmembrane helix</keyword>
<feature type="transmembrane region" description="Helical" evidence="1">
    <location>
        <begin position="44"/>
        <end position="74"/>
    </location>
</feature>
<feature type="transmembrane region" description="Helical" evidence="1">
    <location>
        <begin position="86"/>
        <end position="106"/>
    </location>
</feature>
<organism evidence="2">
    <name type="scientific">Paratomella rubra</name>
    <name type="common">Acoelomorph flatworm</name>
    <dbReference type="NCBI Taxonomy" id="90914"/>
    <lineage>
        <taxon>Eukaryota</taxon>
        <taxon>Metazoa</taxon>
        <taxon>Xenacoelomorpha</taxon>
        <taxon>Acoelomorpha</taxon>
        <taxon>Acoela</taxon>
        <taxon>Paratomellidae</taxon>
        <taxon>Paratomella</taxon>
    </lineage>
</organism>
<sequence length="110" mass="12667">MVVIFCCCLFSFMVIFSLSPYGSVLGIMLLSVMLSVQYFMSSNYLLGFLWVVVYIGGIVIVFAFSCSFLMINFVVKLLGSFKKMMFLFFLSMVLSCFILYFINFFWSLSI</sequence>
<geneLocation type="mitochondrion" evidence="2"/>
<keyword evidence="2" id="KW-0496">Mitochondrion</keyword>
<keyword evidence="1" id="KW-0472">Membrane</keyword>
<dbReference type="InterPro" id="IPR042106">
    <property type="entry name" value="Nuo/plastoQ_OxRdtase_6_NuoJ"/>
</dbReference>
<dbReference type="AlphaFoldDB" id="Q64LI2"/>
<dbReference type="Gene3D" id="1.20.120.1200">
    <property type="entry name" value="NADH-ubiquinone/plastoquinone oxidoreductase chain 6, subunit NuoJ"/>
    <property type="match status" value="1"/>
</dbReference>
<accession>Q64LI2</accession>
<evidence type="ECO:0000256" key="1">
    <source>
        <dbReference type="SAM" id="Phobius"/>
    </source>
</evidence>
<name>Q64LI2_PARRR</name>
<reference evidence="2" key="1">
    <citation type="journal article" date="2004" name="Mol. Phylogenet. Evol.">
        <title>Mitochondrial genome data support the basal position of Acoelomorpha and the polyphyly of the Platyhelminthes.</title>
        <authorList>
            <person name="Ruiz-Trillo I."/>
            <person name="Riutort M."/>
            <person name="Fourcade H.M."/>
            <person name="Baguna J."/>
            <person name="Boore J.L."/>
        </authorList>
    </citation>
    <scope>NUCLEOTIDE SEQUENCE</scope>
</reference>
<evidence type="ECO:0000313" key="2">
    <source>
        <dbReference type="EMBL" id="AAR04864.1"/>
    </source>
</evidence>
<dbReference type="EMBL" id="AY228758">
    <property type="protein sequence ID" value="AAR04864.1"/>
    <property type="molecule type" value="Genomic_DNA"/>
</dbReference>
<proteinExistence type="predicted"/>
<keyword evidence="1" id="KW-0812">Transmembrane</keyword>